<evidence type="ECO:0000313" key="7">
    <source>
        <dbReference type="Proteomes" id="UP000515804"/>
    </source>
</evidence>
<keyword evidence="2" id="KW-0812">Transmembrane</keyword>
<keyword evidence="7" id="KW-1185">Reference proteome</keyword>
<dbReference type="GO" id="GO:0097347">
    <property type="term" value="C:TAM protein secretion complex"/>
    <property type="evidence" value="ECO:0007669"/>
    <property type="project" value="TreeGrafter"/>
</dbReference>
<feature type="domain" description="Translocation and assembly module TamB C-terminal" evidence="5">
    <location>
        <begin position="904"/>
        <end position="1234"/>
    </location>
</feature>
<evidence type="ECO:0000256" key="1">
    <source>
        <dbReference type="ARBA" id="ARBA00004167"/>
    </source>
</evidence>
<keyword evidence="4" id="KW-0472">Membrane</keyword>
<evidence type="ECO:0000256" key="3">
    <source>
        <dbReference type="ARBA" id="ARBA00022989"/>
    </source>
</evidence>
<dbReference type="PANTHER" id="PTHR36985:SF1">
    <property type="entry name" value="TRANSLOCATION AND ASSEMBLY MODULE SUBUNIT TAMB"/>
    <property type="match status" value="1"/>
</dbReference>
<reference evidence="6 7" key="1">
    <citation type="submission" date="2020-08" db="EMBL/GenBank/DDBJ databases">
        <title>Genome sequence of Thermomonas carbonis KCTC 42013T.</title>
        <authorList>
            <person name="Hyun D.-W."/>
            <person name="Bae J.-W."/>
        </authorList>
    </citation>
    <scope>NUCLEOTIDE SEQUENCE [LARGE SCALE GENOMIC DNA]</scope>
    <source>
        <strain evidence="6 7">KCTC 42013</strain>
    </source>
</reference>
<dbReference type="Proteomes" id="UP000515804">
    <property type="component" value="Chromosome"/>
</dbReference>
<dbReference type="GO" id="GO:0005886">
    <property type="term" value="C:plasma membrane"/>
    <property type="evidence" value="ECO:0007669"/>
    <property type="project" value="InterPro"/>
</dbReference>
<evidence type="ECO:0000313" key="6">
    <source>
        <dbReference type="EMBL" id="QNN71543.1"/>
    </source>
</evidence>
<keyword evidence="3" id="KW-1133">Transmembrane helix</keyword>
<dbReference type="InterPro" id="IPR007452">
    <property type="entry name" value="TamB_C"/>
</dbReference>
<organism evidence="6 7">
    <name type="scientific">Thermomonas carbonis</name>
    <dbReference type="NCBI Taxonomy" id="1463158"/>
    <lineage>
        <taxon>Bacteria</taxon>
        <taxon>Pseudomonadati</taxon>
        <taxon>Pseudomonadota</taxon>
        <taxon>Gammaproteobacteria</taxon>
        <taxon>Lysobacterales</taxon>
        <taxon>Lysobacteraceae</taxon>
        <taxon>Thermomonas</taxon>
    </lineage>
</organism>
<gene>
    <name evidence="6" type="ORF">H9L16_04895</name>
</gene>
<dbReference type="AlphaFoldDB" id="A0A7G9SUL8"/>
<name>A0A7G9SUL8_9GAMM</name>
<evidence type="ECO:0000256" key="2">
    <source>
        <dbReference type="ARBA" id="ARBA00022692"/>
    </source>
</evidence>
<evidence type="ECO:0000256" key="4">
    <source>
        <dbReference type="ARBA" id="ARBA00023136"/>
    </source>
</evidence>
<evidence type="ECO:0000259" key="5">
    <source>
        <dbReference type="Pfam" id="PF04357"/>
    </source>
</evidence>
<dbReference type="Pfam" id="PF04357">
    <property type="entry name" value="TamB"/>
    <property type="match status" value="1"/>
</dbReference>
<sequence length="1235" mass="131403">MTIGGRDVLLQQIVARLPAGSELTWKQAEGPASGPMTLRGVHFSMPRQRDPDCVPTPQASCAMGRIVLDADVVTLDPALRPLLGRTLRLDALDVRGATLDLPRSDTPFELPTWPDVLPQIEPPLALQAGTIRIDDFNVMQEGEPLIAIRSARTGLHAASGRLHVERLRMDSDRGQFTLHGDYLPRENYRSDLIGTAVLPAPAGRTAPRLGLVAKGDLSRMSVAVAGRLPAPTQATLTLRGDKDAPRWHVRAKSDALDIGLLTGAEPGTPMALNVDANGTGGNANLHGTFKQGDFSATIQPSKLSLVERKLQLQPLVVDLFEGRVTANGIADLQDPNDASLKFGVNARGLQWTSADGKTAIGGDADFGVAGKPQAWELKGQARLQRGNERAIVDVTGTGNRDGMRVDALRASMPQGRLDATGNIAWTPSVKWTANATLAGFDPGYFAPDWPGAINGTLVSTGELREGSKGLLAHVDAGKLGGQLRKRALSGRATVDIDGDAYRGDVAIGLGNSRIDAKGRIANTIQVDANLAPLHLDDLLPDGNGVLRGTLKLRGARNAPDIDIDLAGDNIVFGDYRAERLLAKGKLPWSSGNGLLLVDAQGLQAGVPLSSLRASLRGAVERLQFDANAQGDIGTLAVQGNANKQGARWQGTLASLQFAPQLGARWTLQQPTRWSWDGRNGTLSQACLRSADGGDLCANADWPRRGLDLQGEQLPLALAVPYLPERSDGRPWALHGNVDLTAQLRPLGNAWRGTAKVTSAAGGVRNRARARRDLLSYRDLVLDAQFDRQRINATLGAVFDDDGRIEARIATGWDEYAPLDGALKINTDELTWMELLSPDIVEPTGKLDADLRLSGTRAAPLIGGNGRLQQFATELPSLGIALQDGDIRMDAQADGSARIAGSVRSGEGTLTVDGELDWRSQDTPLLLNIRGKDVLLADTRQVRAIAAPDLVVRYRAGQPLQVTGTITVPEADIHLERLDMGVSPSPDVVVLDPVDPKTASAPLSLQLDLTLAMGDAVKIDGYGMQGTLGGSLRVLQQPGRDMRATGTLEVAGRYRAYGQNLTITRGTLLWANSEVANPRLIVRAEREIGSVTAGIKVDGDASAPQVAVYSNPAMSESEALAYLTLGRPLNNLTGAEANQLSASKAALNAGTGLLAAEFGARIGLDDAGVTESRALGADVLTVGKYLSPKLYVGYGVSLLGTGQVLMLKYLLRKGFDIQIESSTLENRASVNWRKEK</sequence>
<dbReference type="EMBL" id="CP060719">
    <property type="protein sequence ID" value="QNN71543.1"/>
    <property type="molecule type" value="Genomic_DNA"/>
</dbReference>
<protein>
    <submittedName>
        <fullName evidence="6">Translocation/assembly module TamB domain-containing protein</fullName>
    </submittedName>
</protein>
<dbReference type="PANTHER" id="PTHR36985">
    <property type="entry name" value="TRANSLOCATION AND ASSEMBLY MODULE SUBUNIT TAMB"/>
    <property type="match status" value="1"/>
</dbReference>
<proteinExistence type="predicted"/>
<dbReference type="GO" id="GO:0009306">
    <property type="term" value="P:protein secretion"/>
    <property type="evidence" value="ECO:0007669"/>
    <property type="project" value="InterPro"/>
</dbReference>
<accession>A0A7G9SUL8</accession>
<dbReference type="KEGG" id="tcn:H9L16_04895"/>
<comment type="subcellular location">
    <subcellularLocation>
        <location evidence="1">Membrane</location>
        <topology evidence="1">Single-pass membrane protein</topology>
    </subcellularLocation>
</comment>